<dbReference type="InterPro" id="IPR008948">
    <property type="entry name" value="L-Aspartase-like"/>
</dbReference>
<feature type="non-terminal residue" evidence="2">
    <location>
        <position position="1"/>
    </location>
</feature>
<dbReference type="PANTHER" id="PTHR43172:SF1">
    <property type="entry name" value="ADENYLOSUCCINATE LYASE"/>
    <property type="match status" value="1"/>
</dbReference>
<accession>A0A0B2UQF7</accession>
<dbReference type="Proteomes" id="UP000031036">
    <property type="component" value="Unassembled WGS sequence"/>
</dbReference>
<dbReference type="AlphaFoldDB" id="A0A0B2UQF7"/>
<evidence type="ECO:0000256" key="1">
    <source>
        <dbReference type="ARBA" id="ARBA00023239"/>
    </source>
</evidence>
<dbReference type="EMBL" id="JPKZ01022120">
    <property type="protein sequence ID" value="KHN71474.1"/>
    <property type="molecule type" value="Genomic_DNA"/>
</dbReference>
<sequence length="124" mass="13996">VTEAAIEEMKKSKELIDWDAIRDEEKRLKHDVMAHNHAFGKMCPKARGIIHLGATSCFVQDNADLILQRQALDVILKRLALTEFVFYAAHGEAISLFLEARMASRSLISTIQSHVVFSLPEGEY</sequence>
<dbReference type="SUPFAM" id="SSF48557">
    <property type="entry name" value="L-aspartase-like"/>
    <property type="match status" value="1"/>
</dbReference>
<dbReference type="PANTHER" id="PTHR43172">
    <property type="entry name" value="ADENYLOSUCCINATE LYASE"/>
    <property type="match status" value="1"/>
</dbReference>
<comment type="caution">
    <text evidence="2">The sequence shown here is derived from an EMBL/GenBank/DDBJ whole genome shotgun (WGS) entry which is preliminary data.</text>
</comment>
<name>A0A0B2UQF7_TOXCA</name>
<dbReference type="STRING" id="6265.A0A0B2UQF7"/>
<gene>
    <name evidence="2" type="primary">R06C7.5</name>
    <name evidence="2" type="ORF">Tcan_02236</name>
</gene>
<keyword evidence="3" id="KW-1185">Reference proteome</keyword>
<keyword evidence="1 2" id="KW-0456">Lyase</keyword>
<protein>
    <submittedName>
        <fullName evidence="2">Adenylosuccinate lyase</fullName>
    </submittedName>
</protein>
<dbReference type="GO" id="GO:0044208">
    <property type="term" value="P:'de novo' AMP biosynthetic process"/>
    <property type="evidence" value="ECO:0007669"/>
    <property type="project" value="TreeGrafter"/>
</dbReference>
<dbReference type="GO" id="GO:0004018">
    <property type="term" value="F:N6-(1,2-dicarboxyethyl)AMP AMP-lyase (fumarate-forming) activity"/>
    <property type="evidence" value="ECO:0007669"/>
    <property type="project" value="TreeGrafter"/>
</dbReference>
<proteinExistence type="predicted"/>
<organism evidence="2 3">
    <name type="scientific">Toxocara canis</name>
    <name type="common">Canine roundworm</name>
    <dbReference type="NCBI Taxonomy" id="6265"/>
    <lineage>
        <taxon>Eukaryota</taxon>
        <taxon>Metazoa</taxon>
        <taxon>Ecdysozoa</taxon>
        <taxon>Nematoda</taxon>
        <taxon>Chromadorea</taxon>
        <taxon>Rhabditida</taxon>
        <taxon>Spirurina</taxon>
        <taxon>Ascaridomorpha</taxon>
        <taxon>Ascaridoidea</taxon>
        <taxon>Toxocaridae</taxon>
        <taxon>Toxocara</taxon>
    </lineage>
</organism>
<dbReference type="OrthoDB" id="406045at2759"/>
<dbReference type="GO" id="GO:0005829">
    <property type="term" value="C:cytosol"/>
    <property type="evidence" value="ECO:0007669"/>
    <property type="project" value="TreeGrafter"/>
</dbReference>
<evidence type="ECO:0000313" key="3">
    <source>
        <dbReference type="Proteomes" id="UP000031036"/>
    </source>
</evidence>
<dbReference type="Gene3D" id="1.10.275.60">
    <property type="match status" value="1"/>
</dbReference>
<reference evidence="2 3" key="1">
    <citation type="submission" date="2014-11" db="EMBL/GenBank/DDBJ databases">
        <title>Genetic blueprint of the zoonotic pathogen Toxocara canis.</title>
        <authorList>
            <person name="Zhu X.-Q."/>
            <person name="Korhonen P.K."/>
            <person name="Cai H."/>
            <person name="Young N.D."/>
            <person name="Nejsum P."/>
            <person name="von Samson-Himmelstjerna G."/>
            <person name="Boag P.R."/>
            <person name="Tan P."/>
            <person name="Li Q."/>
            <person name="Min J."/>
            <person name="Yang Y."/>
            <person name="Wang X."/>
            <person name="Fang X."/>
            <person name="Hall R.S."/>
            <person name="Hofmann A."/>
            <person name="Sternberg P.W."/>
            <person name="Jex A.R."/>
            <person name="Gasser R.B."/>
        </authorList>
    </citation>
    <scope>NUCLEOTIDE SEQUENCE [LARGE SCALE GENOMIC DNA]</scope>
    <source>
        <strain evidence="2">PN_DK_2014</strain>
    </source>
</reference>
<evidence type="ECO:0000313" key="2">
    <source>
        <dbReference type="EMBL" id="KHN71474.1"/>
    </source>
</evidence>
<dbReference type="GO" id="GO:0070626">
    <property type="term" value="F:(S)-2-(5-amino-1-(5-phospho-D-ribosyl)imidazole-4-carboxamido) succinate lyase (fumarate-forming) activity"/>
    <property type="evidence" value="ECO:0007669"/>
    <property type="project" value="TreeGrafter"/>
</dbReference>